<sequence length="266" mass="29089">MALTLTVRNLGVEFGPKKILHDISFDVAAGELVSITGRNAAGKTTLLKAIAGLEPRTGDVVLKENGEVLPRSAIAYLPQLTQVSSRLSVFEMVMLGLGRRLSWRVTPDVFEQVDQTLHAMQISHLADLPVASLSGGQKQLVFMAQAFVSRPRVLLLDEPTSALDLRHQLIVMEAARAYAERTGSIALAVVHDLMLASRFSTRLLMLADGTVRRYDTPEKVLTPDELSVVYRVEAAVERTSGGRVVVIPEKPLDVDTGHHHHDHAHS</sequence>
<dbReference type="Gene3D" id="3.40.50.300">
    <property type="entry name" value="P-loop containing nucleotide triphosphate hydrolases"/>
    <property type="match status" value="1"/>
</dbReference>
<dbReference type="Proteomes" id="UP000430564">
    <property type="component" value="Unassembled WGS sequence"/>
</dbReference>
<dbReference type="InterPro" id="IPR017871">
    <property type="entry name" value="ABC_transporter-like_CS"/>
</dbReference>
<organism evidence="5 6">
    <name type="scientific">Sutterella seckii</name>
    <dbReference type="NCBI Taxonomy" id="1944635"/>
    <lineage>
        <taxon>Bacteria</taxon>
        <taxon>Pseudomonadati</taxon>
        <taxon>Pseudomonadota</taxon>
        <taxon>Betaproteobacteria</taxon>
        <taxon>Burkholderiales</taxon>
        <taxon>Sutterellaceae</taxon>
        <taxon>Sutterella</taxon>
    </lineage>
</organism>
<dbReference type="InterPro" id="IPR003593">
    <property type="entry name" value="AAA+_ATPase"/>
</dbReference>
<comment type="caution">
    <text evidence="5">The sequence shown here is derived from an EMBL/GenBank/DDBJ whole genome shotgun (WGS) entry which is preliminary data.</text>
</comment>
<keyword evidence="1" id="KW-0472">Membrane</keyword>
<dbReference type="EMBL" id="WEHX01000054">
    <property type="protein sequence ID" value="KAB7657601.1"/>
    <property type="molecule type" value="Genomic_DNA"/>
</dbReference>
<dbReference type="InterPro" id="IPR027417">
    <property type="entry name" value="P-loop_NTPase"/>
</dbReference>
<evidence type="ECO:0000256" key="3">
    <source>
        <dbReference type="ARBA" id="ARBA00022840"/>
    </source>
</evidence>
<dbReference type="PANTHER" id="PTHR42794:SF2">
    <property type="entry name" value="ABC TRANSPORTER ATP-BINDING PROTEIN"/>
    <property type="match status" value="1"/>
</dbReference>
<evidence type="ECO:0000313" key="5">
    <source>
        <dbReference type="EMBL" id="KAB7657601.1"/>
    </source>
</evidence>
<dbReference type="Pfam" id="PF00005">
    <property type="entry name" value="ABC_tran"/>
    <property type="match status" value="1"/>
</dbReference>
<dbReference type="CDD" id="cd03214">
    <property type="entry name" value="ABC_Iron-Siderophores_B12_Hemin"/>
    <property type="match status" value="1"/>
</dbReference>
<dbReference type="PROSITE" id="PS50893">
    <property type="entry name" value="ABC_TRANSPORTER_2"/>
    <property type="match status" value="1"/>
</dbReference>
<evidence type="ECO:0000256" key="1">
    <source>
        <dbReference type="ARBA" id="ARBA00022475"/>
    </source>
</evidence>
<proteinExistence type="predicted"/>
<dbReference type="GO" id="GO:0016887">
    <property type="term" value="F:ATP hydrolysis activity"/>
    <property type="evidence" value="ECO:0007669"/>
    <property type="project" value="InterPro"/>
</dbReference>
<dbReference type="RefSeq" id="WP_152158608.1">
    <property type="nucleotide sequence ID" value="NZ_WEHX01000054.1"/>
</dbReference>
<keyword evidence="2" id="KW-0547">Nucleotide-binding</keyword>
<name>A0A6I1EPN1_9BURK</name>
<feature type="domain" description="ABC transporter" evidence="4">
    <location>
        <begin position="5"/>
        <end position="233"/>
    </location>
</feature>
<protein>
    <submittedName>
        <fullName evidence="5">ABC transporter ATP-binding protein</fullName>
    </submittedName>
</protein>
<evidence type="ECO:0000256" key="2">
    <source>
        <dbReference type="ARBA" id="ARBA00022741"/>
    </source>
</evidence>
<keyword evidence="1" id="KW-1003">Cell membrane</keyword>
<dbReference type="OrthoDB" id="5296765at2"/>
<dbReference type="PANTHER" id="PTHR42794">
    <property type="entry name" value="HEMIN IMPORT ATP-BINDING PROTEIN HMUV"/>
    <property type="match status" value="1"/>
</dbReference>
<reference evidence="5 6" key="1">
    <citation type="submission" date="2019-10" db="EMBL/GenBank/DDBJ databases">
        <title>Genome diversity of Sutterella seckii.</title>
        <authorList>
            <person name="Chaplin A.V."/>
            <person name="Sokolova S.R."/>
            <person name="Mosin K.A."/>
            <person name="Ivanova E.L."/>
            <person name="Kochetkova T.O."/>
            <person name="Goltsov A.Y."/>
            <person name="Trofimov D.Y."/>
            <person name="Efimov B.A."/>
        </authorList>
    </citation>
    <scope>NUCLEOTIDE SEQUENCE [LARGE SCALE GENOMIC DNA]</scope>
    <source>
        <strain evidence="5 6">ASD393</strain>
    </source>
</reference>
<accession>A0A6I1EPN1</accession>
<dbReference type="SUPFAM" id="SSF52540">
    <property type="entry name" value="P-loop containing nucleoside triphosphate hydrolases"/>
    <property type="match status" value="1"/>
</dbReference>
<dbReference type="GO" id="GO:0005524">
    <property type="term" value="F:ATP binding"/>
    <property type="evidence" value="ECO:0007669"/>
    <property type="project" value="UniProtKB-KW"/>
</dbReference>
<keyword evidence="3 5" id="KW-0067">ATP-binding</keyword>
<dbReference type="SMART" id="SM00382">
    <property type="entry name" value="AAA"/>
    <property type="match status" value="1"/>
</dbReference>
<evidence type="ECO:0000313" key="6">
    <source>
        <dbReference type="Proteomes" id="UP000430564"/>
    </source>
</evidence>
<dbReference type="AlphaFoldDB" id="A0A6I1EPN1"/>
<dbReference type="PROSITE" id="PS00211">
    <property type="entry name" value="ABC_TRANSPORTER_1"/>
    <property type="match status" value="1"/>
</dbReference>
<gene>
    <name evidence="5" type="ORF">GBM95_07970</name>
</gene>
<dbReference type="InterPro" id="IPR003439">
    <property type="entry name" value="ABC_transporter-like_ATP-bd"/>
</dbReference>
<evidence type="ECO:0000259" key="4">
    <source>
        <dbReference type="PROSITE" id="PS50893"/>
    </source>
</evidence>